<keyword evidence="4 9" id="KW-0479">Metal-binding</keyword>
<keyword evidence="6 9" id="KW-0378">Hydrolase</keyword>
<dbReference type="Pfam" id="PF09827">
    <property type="entry name" value="CRISPR_Cas2"/>
    <property type="match status" value="1"/>
</dbReference>
<dbReference type="HAMAP" id="MF_01471">
    <property type="entry name" value="Cas2"/>
    <property type="match status" value="1"/>
</dbReference>
<name>A0AAU7NZL5_9GAMM</name>
<dbReference type="KEGG" id="mech:Q9L42_010000"/>
<evidence type="ECO:0000256" key="8">
    <source>
        <dbReference type="ARBA" id="ARBA00023118"/>
    </source>
</evidence>
<evidence type="ECO:0000256" key="7">
    <source>
        <dbReference type="ARBA" id="ARBA00022842"/>
    </source>
</evidence>
<evidence type="ECO:0000313" key="10">
    <source>
        <dbReference type="EMBL" id="XBS22438.1"/>
    </source>
</evidence>
<evidence type="ECO:0000256" key="4">
    <source>
        <dbReference type="ARBA" id="ARBA00022723"/>
    </source>
</evidence>
<evidence type="ECO:0000313" key="11">
    <source>
        <dbReference type="Proteomes" id="UP001225378"/>
    </source>
</evidence>
<reference evidence="10 11" key="1">
    <citation type="journal article" date="2024" name="Microbiology">
        <title>Methylomarinum rosea sp. nov., a novel halophilic methanotrophic bacterium from the hypersaline Lake Elton.</title>
        <authorList>
            <person name="Suleimanov R.Z."/>
            <person name="Oshkin I.Y."/>
            <person name="Danilova O.V."/>
            <person name="Suzina N.E."/>
            <person name="Dedysh S.N."/>
        </authorList>
    </citation>
    <scope>NUCLEOTIDE SEQUENCE [LARGE SCALE GENOMIC DNA]</scope>
    <source>
        <strain evidence="10 11">Ch1-1</strain>
    </source>
</reference>
<evidence type="ECO:0000256" key="2">
    <source>
        <dbReference type="ARBA" id="ARBA00009959"/>
    </source>
</evidence>
<keyword evidence="7 9" id="KW-0460">Magnesium</keyword>
<organism evidence="10 11">
    <name type="scientific">Methylomarinum roseum</name>
    <dbReference type="NCBI Taxonomy" id="3067653"/>
    <lineage>
        <taxon>Bacteria</taxon>
        <taxon>Pseudomonadati</taxon>
        <taxon>Pseudomonadota</taxon>
        <taxon>Gammaproteobacteria</taxon>
        <taxon>Methylococcales</taxon>
        <taxon>Methylococcaceae</taxon>
        <taxon>Methylomarinum</taxon>
    </lineage>
</organism>
<comment type="cofactor">
    <cofactor evidence="1 9">
        <name>Mg(2+)</name>
        <dbReference type="ChEBI" id="CHEBI:18420"/>
    </cofactor>
</comment>
<dbReference type="GO" id="GO:0043571">
    <property type="term" value="P:maintenance of CRISPR repeat elements"/>
    <property type="evidence" value="ECO:0007669"/>
    <property type="project" value="UniProtKB-UniRule"/>
</dbReference>
<comment type="similarity">
    <text evidence="2 9">Belongs to the CRISPR-associated endoribonuclease Cas2 protein family.</text>
</comment>
<dbReference type="InterPro" id="IPR021127">
    <property type="entry name" value="CRISPR_associated_Cas2"/>
</dbReference>
<evidence type="ECO:0000256" key="9">
    <source>
        <dbReference type="HAMAP-Rule" id="MF_01471"/>
    </source>
</evidence>
<protein>
    <recommendedName>
        <fullName evidence="9">CRISPR-associated endoribonuclease Cas2</fullName>
        <ecNumber evidence="9">3.1.-.-</ecNumber>
    </recommendedName>
</protein>
<dbReference type="EC" id="3.1.-.-" evidence="9"/>
<dbReference type="AlphaFoldDB" id="A0AAU7NZL5"/>
<proteinExistence type="inferred from homology"/>
<sequence>MSHSKTYLICYDIRDPKRLRRVHRVTRDFATQVQFSVFEAALKQAELDELVSQLRDLIDPEVDCIGFYSLTPECQKIQLGKSAALNGLILV</sequence>
<feature type="binding site" evidence="9">
    <location>
        <position position="12"/>
    </location>
    <ligand>
        <name>Mg(2+)</name>
        <dbReference type="ChEBI" id="CHEBI:18420"/>
        <note>catalytic</note>
    </ligand>
</feature>
<dbReference type="PANTHER" id="PTHR34405">
    <property type="entry name" value="CRISPR-ASSOCIATED ENDORIBONUCLEASE CAS2"/>
    <property type="match status" value="1"/>
</dbReference>
<dbReference type="GO" id="GO:0046872">
    <property type="term" value="F:metal ion binding"/>
    <property type="evidence" value="ECO:0007669"/>
    <property type="project" value="UniProtKB-UniRule"/>
</dbReference>
<dbReference type="GO" id="GO:0051607">
    <property type="term" value="P:defense response to virus"/>
    <property type="evidence" value="ECO:0007669"/>
    <property type="project" value="UniProtKB-UniRule"/>
</dbReference>
<dbReference type="Gene3D" id="3.30.70.240">
    <property type="match status" value="1"/>
</dbReference>
<dbReference type="SUPFAM" id="SSF143430">
    <property type="entry name" value="TTP0101/SSO1404-like"/>
    <property type="match status" value="1"/>
</dbReference>
<dbReference type="CDD" id="cd09725">
    <property type="entry name" value="Cas2_I_II_III"/>
    <property type="match status" value="1"/>
</dbReference>
<accession>A0AAU7NZL5</accession>
<comment type="subunit">
    <text evidence="9">Homodimer, forms a heterotetramer with a Cas1 homodimer.</text>
</comment>
<dbReference type="GO" id="GO:0004521">
    <property type="term" value="F:RNA endonuclease activity"/>
    <property type="evidence" value="ECO:0007669"/>
    <property type="project" value="InterPro"/>
</dbReference>
<dbReference type="Proteomes" id="UP001225378">
    <property type="component" value="Chromosome"/>
</dbReference>
<keyword evidence="8 9" id="KW-0051">Antiviral defense</keyword>
<gene>
    <name evidence="9 10" type="primary">cas2</name>
    <name evidence="10" type="ORF">Q9L42_010000</name>
</gene>
<dbReference type="RefSeq" id="WP_305908578.1">
    <property type="nucleotide sequence ID" value="NZ_CP157743.1"/>
</dbReference>
<dbReference type="EMBL" id="CP157743">
    <property type="protein sequence ID" value="XBS22438.1"/>
    <property type="molecule type" value="Genomic_DNA"/>
</dbReference>
<keyword evidence="11" id="KW-1185">Reference proteome</keyword>
<dbReference type="PANTHER" id="PTHR34405:SF3">
    <property type="entry name" value="CRISPR-ASSOCIATED ENDORIBONUCLEASE CAS2 3"/>
    <property type="match status" value="1"/>
</dbReference>
<evidence type="ECO:0000256" key="1">
    <source>
        <dbReference type="ARBA" id="ARBA00001946"/>
    </source>
</evidence>
<evidence type="ECO:0000256" key="5">
    <source>
        <dbReference type="ARBA" id="ARBA00022759"/>
    </source>
</evidence>
<evidence type="ECO:0000256" key="3">
    <source>
        <dbReference type="ARBA" id="ARBA00022722"/>
    </source>
</evidence>
<comment type="function">
    <text evidence="9">CRISPR (clustered regularly interspaced short palindromic repeat), is an adaptive immune system that provides protection against mobile genetic elements (viruses, transposable elements and conjugative plasmids). CRISPR clusters contain sequences complementary to antecedent mobile elements and target invading nucleic acids. CRISPR clusters are transcribed and processed into CRISPR RNA (crRNA). Functions as a ssRNA-specific endoribonuclease. Involved in the integration of spacer DNA into the CRISPR cassette.</text>
</comment>
<dbReference type="InterPro" id="IPR019199">
    <property type="entry name" value="Virulence_VapD/CRISPR_Cas2"/>
</dbReference>
<keyword evidence="3 9" id="KW-0540">Nuclease</keyword>
<keyword evidence="5 9" id="KW-0255">Endonuclease</keyword>
<evidence type="ECO:0000256" key="6">
    <source>
        <dbReference type="ARBA" id="ARBA00022801"/>
    </source>
</evidence>
<dbReference type="NCBIfam" id="TIGR01573">
    <property type="entry name" value="cas2"/>
    <property type="match status" value="1"/>
</dbReference>
<dbReference type="GO" id="GO:0016787">
    <property type="term" value="F:hydrolase activity"/>
    <property type="evidence" value="ECO:0007669"/>
    <property type="project" value="UniProtKB-KW"/>
</dbReference>